<dbReference type="RefSeq" id="XP_067077788.1">
    <property type="nucleotide sequence ID" value="XM_067221687.1"/>
</dbReference>
<accession>A0A1G4I3N2</accession>
<dbReference type="GeneID" id="92378792"/>
<dbReference type="VEuPathDB" id="TriTrypDB:TEOVI_000485200"/>
<sequence>MDYRGKHVASVNYDNFLQEAPRFNPREKLKRSGSPLFYSRSFREHIPTFPTVAGAFRPSSAITWVKGKNEFDRQLQSHRRYHSLLENRRNVDKLRHVLSTKAATLSSKEAQEAHESTVALLSTRSNSVVTTLGPLSSCNTTFNSDTSTFSTPQRLKSVDSIVADLTIIREAAECQSSSRQLRSNTNGSLCSEGCTGLTHLPTFCVRHGCLFVNSRANRRTEQTFVDRFTSSELPAEIPMGHDNSFTQMMGNKCGSRHIDERLLTLLRARDVSA</sequence>
<evidence type="ECO:0000313" key="2">
    <source>
        <dbReference type="Proteomes" id="UP000195570"/>
    </source>
</evidence>
<dbReference type="AlphaFoldDB" id="A0A1G4I3N2"/>
<name>A0A1G4I3N2_TRYEQ</name>
<organism evidence="1 2">
    <name type="scientific">Trypanosoma equiperdum</name>
    <dbReference type="NCBI Taxonomy" id="5694"/>
    <lineage>
        <taxon>Eukaryota</taxon>
        <taxon>Discoba</taxon>
        <taxon>Euglenozoa</taxon>
        <taxon>Kinetoplastea</taxon>
        <taxon>Metakinetoplastina</taxon>
        <taxon>Trypanosomatida</taxon>
        <taxon>Trypanosomatidae</taxon>
        <taxon>Trypanosoma</taxon>
    </lineage>
</organism>
<protein>
    <submittedName>
        <fullName evidence="1">Uncharacterized protein</fullName>
    </submittedName>
</protein>
<keyword evidence="2" id="KW-1185">Reference proteome</keyword>
<reference evidence="1" key="1">
    <citation type="submission" date="2016-09" db="EMBL/GenBank/DDBJ databases">
        <authorList>
            <person name="Hebert L."/>
            <person name="Moumen B."/>
        </authorList>
    </citation>
    <scope>NUCLEOTIDE SEQUENCE [LARGE SCALE GENOMIC DNA]</scope>
    <source>
        <strain evidence="1">OVI</strain>
    </source>
</reference>
<proteinExistence type="predicted"/>
<evidence type="ECO:0000313" key="1">
    <source>
        <dbReference type="EMBL" id="SCU66332.1"/>
    </source>
</evidence>
<dbReference type="Proteomes" id="UP000195570">
    <property type="component" value="Unassembled WGS sequence"/>
</dbReference>
<dbReference type="EMBL" id="CZPT02000533">
    <property type="protein sequence ID" value="SCU66332.1"/>
    <property type="molecule type" value="Genomic_DNA"/>
</dbReference>
<gene>
    <name evidence="1" type="ORF">TEOVI_000485200</name>
</gene>
<comment type="caution">
    <text evidence="1">The sequence shown here is derived from an EMBL/GenBank/DDBJ whole genome shotgun (WGS) entry which is preliminary data.</text>
</comment>